<sequence length="336" mass="37086">MNNIIDSTKEVADGRFHALMGPEAYPAFHELGELEGTWGRRWGAADEVSRLRSVLMRRPSAGLGAVRTDAYDADMDAFVDPDRRWYWTGSDLPDLDAVAEQYEGFVAALEAEGVEIVFAPELPADYTKAVYTRDPLVTVPGGAVIGRLAPRMRRGEEQSIAATVAAAGMPILGTVTGSGLAEGGSFVKVRRDLAFYGSSVRCNPEGGRQLARILEPFGIEVQRVSLPGYLIHLDMCSVMLDDDLALVNPRLAPYDYMSALWDLGIETVDVHPDEEWSTNLLVLDRRRVIMPAHLERTAELLNSRHGVEVVPIEFREMLKNGGGLHCSTMELQRDWS</sequence>
<dbReference type="EMBL" id="RZNB01000001">
    <property type="protein sequence ID" value="RWZ52893.1"/>
    <property type="molecule type" value="Genomic_DNA"/>
</dbReference>
<name>A0A3S3ZSU4_9MICO</name>
<dbReference type="GO" id="GO:0019546">
    <property type="term" value="P:L-arginine deiminase pathway"/>
    <property type="evidence" value="ECO:0007669"/>
    <property type="project" value="TreeGrafter"/>
</dbReference>
<organism evidence="1 2">
    <name type="scientific">Labedella phragmitis</name>
    <dbReference type="NCBI Taxonomy" id="2498849"/>
    <lineage>
        <taxon>Bacteria</taxon>
        <taxon>Bacillati</taxon>
        <taxon>Actinomycetota</taxon>
        <taxon>Actinomycetes</taxon>
        <taxon>Micrococcales</taxon>
        <taxon>Microbacteriaceae</taxon>
        <taxon>Labedella</taxon>
    </lineage>
</organism>
<dbReference type="Pfam" id="PF19420">
    <property type="entry name" value="DDAH_eukar"/>
    <property type="match status" value="1"/>
</dbReference>
<dbReference type="PANTHER" id="PTHR47271:SF2">
    <property type="entry name" value="ARGININE DEIMINASE"/>
    <property type="match status" value="1"/>
</dbReference>
<dbReference type="AlphaFoldDB" id="A0A3S3ZSU4"/>
<keyword evidence="1" id="KW-0808">Transferase</keyword>
<proteinExistence type="predicted"/>
<dbReference type="RefSeq" id="WP_128493736.1">
    <property type="nucleotide sequence ID" value="NZ_RZNB01000001.1"/>
</dbReference>
<dbReference type="PANTHER" id="PTHR47271">
    <property type="entry name" value="ARGININE DEIMINASE"/>
    <property type="match status" value="1"/>
</dbReference>
<gene>
    <name evidence="1" type="ORF">ELQ90_02855</name>
</gene>
<dbReference type="Proteomes" id="UP000288547">
    <property type="component" value="Unassembled WGS sequence"/>
</dbReference>
<protein>
    <submittedName>
        <fullName evidence="1">Amidinotransferase</fullName>
    </submittedName>
</protein>
<comment type="caution">
    <text evidence="1">The sequence shown here is derived from an EMBL/GenBank/DDBJ whole genome shotgun (WGS) entry which is preliminary data.</text>
</comment>
<evidence type="ECO:0000313" key="1">
    <source>
        <dbReference type="EMBL" id="RWZ52893.1"/>
    </source>
</evidence>
<dbReference type="OrthoDB" id="3196313at2"/>
<accession>A0A3S3ZSU4</accession>
<dbReference type="SUPFAM" id="SSF55909">
    <property type="entry name" value="Pentein"/>
    <property type="match status" value="1"/>
</dbReference>
<dbReference type="GO" id="GO:0016740">
    <property type="term" value="F:transferase activity"/>
    <property type="evidence" value="ECO:0007669"/>
    <property type="project" value="UniProtKB-KW"/>
</dbReference>
<reference evidence="1 2" key="1">
    <citation type="submission" date="2018-12" db="EMBL/GenBank/DDBJ databases">
        <authorList>
            <person name="Li F."/>
        </authorList>
    </citation>
    <scope>NUCLEOTIDE SEQUENCE [LARGE SCALE GENOMIC DNA]</scope>
    <source>
        <strain evidence="1 2">11W25H-1</strain>
    </source>
</reference>
<keyword evidence="2" id="KW-1185">Reference proteome</keyword>
<dbReference type="GO" id="GO:0016990">
    <property type="term" value="F:arginine deiminase activity"/>
    <property type="evidence" value="ECO:0007669"/>
    <property type="project" value="TreeGrafter"/>
</dbReference>
<dbReference type="Gene3D" id="3.75.10.10">
    <property type="entry name" value="L-arginine/glycine Amidinotransferase, Chain A"/>
    <property type="match status" value="1"/>
</dbReference>
<evidence type="ECO:0000313" key="2">
    <source>
        <dbReference type="Proteomes" id="UP000288547"/>
    </source>
</evidence>